<feature type="transmembrane region" description="Helical" evidence="7">
    <location>
        <begin position="20"/>
        <end position="39"/>
    </location>
</feature>
<keyword evidence="6 7" id="KW-0472">Membrane</keyword>
<dbReference type="EMBL" id="GBHO01018295">
    <property type="protein sequence ID" value="JAG25309.1"/>
    <property type="molecule type" value="Transcribed_RNA"/>
</dbReference>
<evidence type="ECO:0000313" key="9">
    <source>
        <dbReference type="EMBL" id="JAG25309.1"/>
    </source>
</evidence>
<evidence type="ECO:0000256" key="7">
    <source>
        <dbReference type="SAM" id="Phobius"/>
    </source>
</evidence>
<dbReference type="GO" id="GO:0005886">
    <property type="term" value="C:plasma membrane"/>
    <property type="evidence" value="ECO:0007669"/>
    <property type="project" value="TreeGrafter"/>
</dbReference>
<comment type="similarity">
    <text evidence="2">Belongs to the SLC29A/ENT transporter (TC 2.A.57) family.</text>
</comment>
<evidence type="ECO:0000256" key="6">
    <source>
        <dbReference type="ARBA" id="ARBA00023136"/>
    </source>
</evidence>
<proteinExistence type="inferred from homology"/>
<reference evidence="9" key="1">
    <citation type="journal article" date="2014" name="PLoS ONE">
        <title>Transcriptome-Based Identification of ABC Transporters in the Western Tarnished Plant Bug Lygus hesperus.</title>
        <authorList>
            <person name="Hull J.J."/>
            <person name="Chaney K."/>
            <person name="Geib S.M."/>
            <person name="Fabrick J.A."/>
            <person name="Brent C.S."/>
            <person name="Walsh D."/>
            <person name="Lavine L.C."/>
        </authorList>
    </citation>
    <scope>NUCLEOTIDE SEQUENCE</scope>
</reference>
<evidence type="ECO:0000256" key="1">
    <source>
        <dbReference type="ARBA" id="ARBA00004141"/>
    </source>
</evidence>
<keyword evidence="3" id="KW-0813">Transport</keyword>
<dbReference type="PANTHER" id="PTHR10332:SF10">
    <property type="entry name" value="EQUILIBRATIVE NUCLEOSIDE TRANSPORTER 4"/>
    <property type="match status" value="1"/>
</dbReference>
<sequence>MLAELLIIVIMPHNNISETGAMVGLMIAGFIGGIGRAYFENTSYALFGTCPSKHMSGVMVGVSVSGALVSALQIVLLVSMSGDYSSILLQSIIYFSVSIAIIFICSLLLLSLLCNSFAKQYIA</sequence>
<dbReference type="InterPro" id="IPR002259">
    <property type="entry name" value="Eqnu_transpt"/>
</dbReference>
<protein>
    <submittedName>
        <fullName evidence="9">Equilibrative nucleoside transporter 4</fullName>
    </submittedName>
</protein>
<accession>A0A0A9XZF4</accession>
<dbReference type="Pfam" id="PF01733">
    <property type="entry name" value="Nucleoside_tran"/>
    <property type="match status" value="1"/>
</dbReference>
<evidence type="ECO:0000256" key="5">
    <source>
        <dbReference type="ARBA" id="ARBA00022989"/>
    </source>
</evidence>
<evidence type="ECO:0000313" key="8">
    <source>
        <dbReference type="EMBL" id="JAG11477.1"/>
    </source>
</evidence>
<gene>
    <name evidence="9" type="primary">slc29a4_9</name>
    <name evidence="8" type="synonym">slc29a4_5</name>
    <name evidence="9" type="ORF">CM83_37116</name>
    <name evidence="8" type="ORF">CM83_37128</name>
</gene>
<dbReference type="GO" id="GO:0005337">
    <property type="term" value="F:nucleoside transmembrane transporter activity"/>
    <property type="evidence" value="ECO:0007669"/>
    <property type="project" value="InterPro"/>
</dbReference>
<feature type="transmembrane region" description="Helical" evidence="7">
    <location>
        <begin position="60"/>
        <end position="80"/>
    </location>
</feature>
<dbReference type="EMBL" id="GBHO01032127">
    <property type="protein sequence ID" value="JAG11477.1"/>
    <property type="molecule type" value="Transcribed_RNA"/>
</dbReference>
<dbReference type="PANTHER" id="PTHR10332">
    <property type="entry name" value="EQUILIBRATIVE NUCLEOSIDE TRANSPORTER"/>
    <property type="match status" value="1"/>
</dbReference>
<organism evidence="9">
    <name type="scientific">Lygus hesperus</name>
    <name type="common">Western plant bug</name>
    <dbReference type="NCBI Taxonomy" id="30085"/>
    <lineage>
        <taxon>Eukaryota</taxon>
        <taxon>Metazoa</taxon>
        <taxon>Ecdysozoa</taxon>
        <taxon>Arthropoda</taxon>
        <taxon>Hexapoda</taxon>
        <taxon>Insecta</taxon>
        <taxon>Pterygota</taxon>
        <taxon>Neoptera</taxon>
        <taxon>Paraneoptera</taxon>
        <taxon>Hemiptera</taxon>
        <taxon>Heteroptera</taxon>
        <taxon>Panheteroptera</taxon>
        <taxon>Cimicomorpha</taxon>
        <taxon>Miridae</taxon>
        <taxon>Mirini</taxon>
        <taxon>Lygus</taxon>
    </lineage>
</organism>
<evidence type="ECO:0000256" key="4">
    <source>
        <dbReference type="ARBA" id="ARBA00022692"/>
    </source>
</evidence>
<dbReference type="AlphaFoldDB" id="A0A0A9XZF4"/>
<name>A0A0A9XZF4_LYGHE</name>
<evidence type="ECO:0000256" key="3">
    <source>
        <dbReference type="ARBA" id="ARBA00022448"/>
    </source>
</evidence>
<keyword evidence="4 7" id="KW-0812">Transmembrane</keyword>
<comment type="subcellular location">
    <subcellularLocation>
        <location evidence="1">Membrane</location>
        <topology evidence="1">Multi-pass membrane protein</topology>
    </subcellularLocation>
</comment>
<keyword evidence="5 7" id="KW-1133">Transmembrane helix</keyword>
<reference evidence="9" key="2">
    <citation type="submission" date="2014-07" db="EMBL/GenBank/DDBJ databases">
        <authorList>
            <person name="Hull J."/>
        </authorList>
    </citation>
    <scope>NUCLEOTIDE SEQUENCE</scope>
</reference>
<feature type="transmembrane region" description="Helical" evidence="7">
    <location>
        <begin position="92"/>
        <end position="114"/>
    </location>
</feature>
<evidence type="ECO:0000256" key="2">
    <source>
        <dbReference type="ARBA" id="ARBA00007965"/>
    </source>
</evidence>